<organism evidence="4 5">
    <name type="scientific">Microbacterium salsuginis</name>
    <dbReference type="NCBI Taxonomy" id="2722803"/>
    <lineage>
        <taxon>Bacteria</taxon>
        <taxon>Bacillati</taxon>
        <taxon>Actinomycetota</taxon>
        <taxon>Actinomycetes</taxon>
        <taxon>Micrococcales</taxon>
        <taxon>Microbacteriaceae</taxon>
        <taxon>Microbacterium</taxon>
    </lineage>
</organism>
<proteinExistence type="inferred from homology"/>
<reference evidence="4 5" key="1">
    <citation type="submission" date="2020-04" db="EMBL/GenBank/DDBJ databases">
        <title>CFH 90308 Microbacterium sp.</title>
        <authorList>
            <person name="Nie G."/>
            <person name="Ming H."/>
            <person name="Xia T."/>
        </authorList>
    </citation>
    <scope>NUCLEOTIDE SEQUENCE [LARGE SCALE GENOMIC DNA]</scope>
    <source>
        <strain evidence="4 5">CFH 90308</strain>
    </source>
</reference>
<feature type="modified residue" description="N6-carboxylysine" evidence="3">
    <location>
        <position position="144"/>
    </location>
</feature>
<dbReference type="Pfam" id="PF02126">
    <property type="entry name" value="PTE"/>
    <property type="match status" value="1"/>
</dbReference>
<comment type="similarity">
    <text evidence="3">Belongs to the metallo-dependent hydrolases superfamily. Phosphotriesterase family.</text>
</comment>
<sequence>MNVVRTVLGDIPPSALGVVDYHEHLFQATPLLSGDELGDEALSAEEARRMLRAGVTSMVEATPLGLGRNPEGLARISAAIGMHLVHTTGLHHGGHYAADHPLRDATPEDLGERFTAEIAEGMRTDDGGMARTPDGDPIRAGVVKAAARYWSIGEFEQKGLIAAAIASRATGCSIMVHLEHGSAAHEVLDHLESEGIAPRRVVLAHIDRNLDAGLHAELARRGAYLGFDGPARHRESPDSAIIACIADVVARGGGTRIVIGGDVARSTRYRAYGGIPGLEYLPLRFLPRLAERVSDDAFSDIVSRNPARLLALSGDSASR</sequence>
<evidence type="ECO:0000256" key="1">
    <source>
        <dbReference type="ARBA" id="ARBA00022723"/>
    </source>
</evidence>
<comment type="caution">
    <text evidence="4">The sequence shown here is derived from an EMBL/GenBank/DDBJ whole genome shotgun (WGS) entry which is preliminary data.</text>
</comment>
<evidence type="ECO:0000313" key="5">
    <source>
        <dbReference type="Proteomes" id="UP001429745"/>
    </source>
</evidence>
<accession>A0ABX1KFJ9</accession>
<dbReference type="Gene3D" id="3.20.20.140">
    <property type="entry name" value="Metal-dependent hydrolases"/>
    <property type="match status" value="1"/>
</dbReference>
<dbReference type="InterPro" id="IPR032466">
    <property type="entry name" value="Metal_Hydrolase"/>
</dbReference>
<dbReference type="PANTHER" id="PTHR10819">
    <property type="entry name" value="PHOSPHOTRIESTERASE-RELATED"/>
    <property type="match status" value="1"/>
</dbReference>
<keyword evidence="1" id="KW-0479">Metal-binding</keyword>
<evidence type="ECO:0000256" key="3">
    <source>
        <dbReference type="PROSITE-ProRule" id="PRU00679"/>
    </source>
</evidence>
<dbReference type="EMBL" id="JABACI010000004">
    <property type="protein sequence ID" value="NLP84773.1"/>
    <property type="molecule type" value="Genomic_DNA"/>
</dbReference>
<dbReference type="Proteomes" id="UP001429745">
    <property type="component" value="Unassembled WGS sequence"/>
</dbReference>
<protein>
    <submittedName>
        <fullName evidence="4">Aryldialkylphosphatase</fullName>
    </submittedName>
</protein>
<dbReference type="PIRSF" id="PIRSF016839">
    <property type="entry name" value="PhP"/>
    <property type="match status" value="1"/>
</dbReference>
<evidence type="ECO:0000256" key="2">
    <source>
        <dbReference type="ARBA" id="ARBA00022801"/>
    </source>
</evidence>
<dbReference type="PANTHER" id="PTHR10819:SF3">
    <property type="entry name" value="PHOSPHOTRIESTERASE-RELATED PROTEIN"/>
    <property type="match status" value="1"/>
</dbReference>
<dbReference type="InterPro" id="IPR001559">
    <property type="entry name" value="Phosphotriesterase"/>
</dbReference>
<evidence type="ECO:0000313" key="4">
    <source>
        <dbReference type="EMBL" id="NLP84773.1"/>
    </source>
</evidence>
<gene>
    <name evidence="4" type="ORF">HF576_13020</name>
</gene>
<name>A0ABX1KFJ9_9MICO</name>
<keyword evidence="2" id="KW-0378">Hydrolase</keyword>
<dbReference type="PROSITE" id="PS51347">
    <property type="entry name" value="PHOSPHOTRIESTERASE_2"/>
    <property type="match status" value="1"/>
</dbReference>
<dbReference type="RefSeq" id="WP_168913243.1">
    <property type="nucleotide sequence ID" value="NZ_JABACI010000004.1"/>
</dbReference>
<keyword evidence="5" id="KW-1185">Reference proteome</keyword>
<dbReference type="SUPFAM" id="SSF51556">
    <property type="entry name" value="Metallo-dependent hydrolases"/>
    <property type="match status" value="1"/>
</dbReference>